<dbReference type="InterPro" id="IPR045191">
    <property type="entry name" value="MBR1/2-like"/>
</dbReference>
<keyword evidence="5 8" id="KW-0863">Zinc-finger</keyword>
<dbReference type="Proteomes" id="UP000189701">
    <property type="component" value="Unplaced"/>
</dbReference>
<dbReference type="SMART" id="SM00184">
    <property type="entry name" value="RING"/>
    <property type="match status" value="1"/>
</dbReference>
<evidence type="ECO:0000256" key="6">
    <source>
        <dbReference type="ARBA" id="ARBA00022786"/>
    </source>
</evidence>
<dbReference type="GO" id="GO:0061630">
    <property type="term" value="F:ubiquitin protein ligase activity"/>
    <property type="evidence" value="ECO:0007669"/>
    <property type="project" value="UniProtKB-EC"/>
</dbReference>
<evidence type="ECO:0000256" key="5">
    <source>
        <dbReference type="ARBA" id="ARBA00022771"/>
    </source>
</evidence>
<dbReference type="PANTHER" id="PTHR22937">
    <property type="entry name" value="E3 UBIQUITIN-PROTEIN LIGASE RNF165"/>
    <property type="match status" value="1"/>
</dbReference>
<feature type="domain" description="RING-type" evidence="10">
    <location>
        <begin position="432"/>
        <end position="473"/>
    </location>
</feature>
<evidence type="ECO:0000256" key="3">
    <source>
        <dbReference type="ARBA" id="ARBA00022679"/>
    </source>
</evidence>
<dbReference type="RefSeq" id="XP_009772117.1">
    <property type="nucleotide sequence ID" value="XM_009773815.1"/>
</dbReference>
<dbReference type="InterPro" id="IPR013083">
    <property type="entry name" value="Znf_RING/FYVE/PHD"/>
</dbReference>
<keyword evidence="7" id="KW-0862">Zinc</keyword>
<evidence type="ECO:0000256" key="9">
    <source>
        <dbReference type="SAM" id="MobiDB-lite"/>
    </source>
</evidence>
<evidence type="ECO:0000256" key="1">
    <source>
        <dbReference type="ARBA" id="ARBA00000900"/>
    </source>
</evidence>
<feature type="compositionally biased region" description="Low complexity" evidence="9">
    <location>
        <begin position="133"/>
        <end position="144"/>
    </location>
</feature>
<gene>
    <name evidence="12" type="primary">LOC104222575</name>
</gene>
<dbReference type="EC" id="2.3.2.27" evidence="2"/>
<keyword evidence="3" id="KW-0808">Transferase</keyword>
<dbReference type="AlphaFoldDB" id="A0A1U7VWE4"/>
<dbReference type="InterPro" id="IPR001841">
    <property type="entry name" value="Znf_RING"/>
</dbReference>
<sequence length="479" mass="51867">MGRYNSNAGNTAFNGTPNGSNDFATAPAVALGVGTGLAANGTTSIDSESSSSDSIRILIDLNVPYVPDSGDSEIDGPVGFDLNEVMHNQQCVCGRKRKARDSTSSSSSSSSSTRNRHAPSQSNQIAPRGTTGGISMSGTSRTMSDFARNTSLGLPDRQLSIDLNGISAGNTQRYSPTPSCRMSSLLNAKSAGLQPLIQRRSSPVRRMTNSSFVETSSVPRIPRANNAGSSLQMQGLWHAPTAPPSQSTHFPGASRIALVENASHLMFTEQHTNFHSDIPSASRYQSNAVIQPSSSAMRDLTANELRTRRIADFLRRRSEFNDIHPPSLPLVIGETVAADNRDRLVSAAGAVREPGRRNQPIVIEENEEDEHEAAQQGAIHVNTENLSYEELLALEEHMGDASTGLKKKVISTLLKQHKYHQSINMNDSNDSCCVCLDTFAVGDNLEQLDCGHEFHYDCIRKWLRGKNCCPICKRTALTP</sequence>
<dbReference type="SUPFAM" id="SSF57850">
    <property type="entry name" value="RING/U-box"/>
    <property type="match status" value="1"/>
</dbReference>
<evidence type="ECO:0000256" key="2">
    <source>
        <dbReference type="ARBA" id="ARBA00012483"/>
    </source>
</evidence>
<evidence type="ECO:0000313" key="12">
    <source>
        <dbReference type="RefSeq" id="XP_009772117.1"/>
    </source>
</evidence>
<evidence type="ECO:0000256" key="4">
    <source>
        <dbReference type="ARBA" id="ARBA00022723"/>
    </source>
</evidence>
<comment type="catalytic activity">
    <reaction evidence="1">
        <text>S-ubiquitinyl-[E2 ubiquitin-conjugating enzyme]-L-cysteine + [acceptor protein]-L-lysine = [E2 ubiquitin-conjugating enzyme]-L-cysteine + N(6)-ubiquitinyl-[acceptor protein]-L-lysine.</text>
        <dbReference type="EC" id="2.3.2.27"/>
    </reaction>
</comment>
<protein>
    <recommendedName>
        <fullName evidence="2">RING-type E3 ubiquitin transferase</fullName>
        <ecNumber evidence="2">2.3.2.27</ecNumber>
    </recommendedName>
</protein>
<keyword evidence="6" id="KW-0833">Ubl conjugation pathway</keyword>
<reference evidence="12" key="2">
    <citation type="submission" date="2025-08" db="UniProtKB">
        <authorList>
            <consortium name="RefSeq"/>
        </authorList>
    </citation>
    <scope>IDENTIFICATION</scope>
    <source>
        <tissue evidence="12">Leaf</tissue>
    </source>
</reference>
<dbReference type="eggNOG" id="KOG0800">
    <property type="taxonomic scope" value="Eukaryota"/>
</dbReference>
<reference evidence="11" key="1">
    <citation type="journal article" date="2013" name="Genome Biol.">
        <title>Reference genomes and transcriptomes of Nicotiana sylvestris and Nicotiana tomentosiformis.</title>
        <authorList>
            <person name="Sierro N."/>
            <person name="Battey J.N."/>
            <person name="Ouadi S."/>
            <person name="Bovet L."/>
            <person name="Goepfert S."/>
            <person name="Bakaher N."/>
            <person name="Peitsch M.C."/>
            <person name="Ivanov N.V."/>
        </authorList>
    </citation>
    <scope>NUCLEOTIDE SEQUENCE [LARGE SCALE GENOMIC DNA]</scope>
</reference>
<dbReference type="Pfam" id="PF13639">
    <property type="entry name" value="zf-RING_2"/>
    <property type="match status" value="1"/>
</dbReference>
<keyword evidence="4" id="KW-0479">Metal-binding</keyword>
<evidence type="ECO:0000259" key="10">
    <source>
        <dbReference type="PROSITE" id="PS50089"/>
    </source>
</evidence>
<evidence type="ECO:0000256" key="8">
    <source>
        <dbReference type="PROSITE-ProRule" id="PRU00175"/>
    </source>
</evidence>
<evidence type="ECO:0000313" key="11">
    <source>
        <dbReference type="Proteomes" id="UP000189701"/>
    </source>
</evidence>
<feature type="region of interest" description="Disordered" evidence="9">
    <location>
        <begin position="93"/>
        <end position="151"/>
    </location>
</feature>
<dbReference type="GO" id="GO:0008270">
    <property type="term" value="F:zinc ion binding"/>
    <property type="evidence" value="ECO:0007669"/>
    <property type="project" value="UniProtKB-KW"/>
</dbReference>
<feature type="compositionally biased region" description="Low complexity" evidence="9">
    <location>
        <begin position="102"/>
        <end position="113"/>
    </location>
</feature>
<evidence type="ECO:0000256" key="7">
    <source>
        <dbReference type="ARBA" id="ARBA00022833"/>
    </source>
</evidence>
<organism evidence="11 12">
    <name type="scientific">Nicotiana sylvestris</name>
    <name type="common">Wood tobacco</name>
    <name type="synonym">South American tobacco</name>
    <dbReference type="NCBI Taxonomy" id="4096"/>
    <lineage>
        <taxon>Eukaryota</taxon>
        <taxon>Viridiplantae</taxon>
        <taxon>Streptophyta</taxon>
        <taxon>Embryophyta</taxon>
        <taxon>Tracheophyta</taxon>
        <taxon>Spermatophyta</taxon>
        <taxon>Magnoliopsida</taxon>
        <taxon>eudicotyledons</taxon>
        <taxon>Gunneridae</taxon>
        <taxon>Pentapetalae</taxon>
        <taxon>asterids</taxon>
        <taxon>lamiids</taxon>
        <taxon>Solanales</taxon>
        <taxon>Solanaceae</taxon>
        <taxon>Nicotianoideae</taxon>
        <taxon>Nicotianeae</taxon>
        <taxon>Nicotiana</taxon>
    </lineage>
</organism>
<dbReference type="PANTHER" id="PTHR22937:SF218">
    <property type="entry name" value="RING-TYPE E3 UBIQUITIN TRANSFERASE"/>
    <property type="match status" value="1"/>
</dbReference>
<dbReference type="PROSITE" id="PS50089">
    <property type="entry name" value="ZF_RING_2"/>
    <property type="match status" value="1"/>
</dbReference>
<dbReference type="OrthoDB" id="1886559at2759"/>
<name>A0A1U7VWE4_NICSY</name>
<dbReference type="Gene3D" id="3.30.40.10">
    <property type="entry name" value="Zinc/RING finger domain, C3HC4 (zinc finger)"/>
    <property type="match status" value="1"/>
</dbReference>
<accession>A0A1U7VWE4</accession>
<proteinExistence type="predicted"/>
<keyword evidence="11" id="KW-1185">Reference proteome</keyword>